<keyword evidence="3" id="KW-1185">Reference proteome</keyword>
<evidence type="ECO:0000313" key="3">
    <source>
        <dbReference type="Proteomes" id="UP000298355"/>
    </source>
</evidence>
<feature type="transmembrane region" description="Helical" evidence="1">
    <location>
        <begin position="68"/>
        <end position="91"/>
    </location>
</feature>
<dbReference type="EMBL" id="SOGJ01000006">
    <property type="protein sequence ID" value="TFD01353.1"/>
    <property type="molecule type" value="Genomic_DNA"/>
</dbReference>
<keyword evidence="1" id="KW-0472">Membrane</keyword>
<sequence length="156" mass="16621">MGAPAGHVFFGNQYTSGDYVKGSFTYEGAKGAVARSITKSIISRGKSNDGERVAFLRETLSMQRVPSLSISTLIAAGTVALIGGVATYAYLRSRSASPVEAECDSEEIASFGLCESCGQALATTRPAELRQDELGDFVVCKNCSRENRAKYSQEAE</sequence>
<keyword evidence="1" id="KW-1133">Transmembrane helix</keyword>
<comment type="caution">
    <text evidence="2">The sequence shown here is derived from an EMBL/GenBank/DDBJ whole genome shotgun (WGS) entry which is preliminary data.</text>
</comment>
<accession>A0ABY2JAH7</accession>
<evidence type="ECO:0000256" key="1">
    <source>
        <dbReference type="SAM" id="Phobius"/>
    </source>
</evidence>
<dbReference type="RefSeq" id="WP_134361996.1">
    <property type="nucleotide sequence ID" value="NZ_SOGJ01000006.1"/>
</dbReference>
<protein>
    <recommendedName>
        <fullName evidence="4">Zinc ribbon domain-containing protein</fullName>
    </recommendedName>
</protein>
<reference evidence="2 3" key="1">
    <citation type="submission" date="2019-03" db="EMBL/GenBank/DDBJ databases">
        <title>Genomics of glacier-inhabiting Cryobacterium strains.</title>
        <authorList>
            <person name="Liu Q."/>
            <person name="Xin Y.-H."/>
        </authorList>
    </citation>
    <scope>NUCLEOTIDE SEQUENCE [LARGE SCALE GENOMIC DNA]</scope>
    <source>
        <strain evidence="2 3">TMT4-23</strain>
    </source>
</reference>
<gene>
    <name evidence="2" type="ORF">E3O65_01520</name>
</gene>
<organism evidence="2 3">
    <name type="scientific">Cryobacterium breve</name>
    <dbReference type="NCBI Taxonomy" id="1259258"/>
    <lineage>
        <taxon>Bacteria</taxon>
        <taxon>Bacillati</taxon>
        <taxon>Actinomycetota</taxon>
        <taxon>Actinomycetes</taxon>
        <taxon>Micrococcales</taxon>
        <taxon>Microbacteriaceae</taxon>
        <taxon>Cryobacterium</taxon>
    </lineage>
</organism>
<evidence type="ECO:0008006" key="4">
    <source>
        <dbReference type="Google" id="ProtNLM"/>
    </source>
</evidence>
<evidence type="ECO:0000313" key="2">
    <source>
        <dbReference type="EMBL" id="TFD01353.1"/>
    </source>
</evidence>
<dbReference type="Proteomes" id="UP000298355">
    <property type="component" value="Unassembled WGS sequence"/>
</dbReference>
<name>A0ABY2JAH7_9MICO</name>
<keyword evidence="1" id="KW-0812">Transmembrane</keyword>
<proteinExistence type="predicted"/>